<evidence type="ECO:0000313" key="10">
    <source>
        <dbReference type="Proteomes" id="UP000008457"/>
    </source>
</evidence>
<dbReference type="STRING" id="697281.Mahau_0754"/>
<organism evidence="9 10">
    <name type="scientific">Mahella australiensis (strain DSM 15567 / CIP 107919 / 50-1 BON)</name>
    <dbReference type="NCBI Taxonomy" id="697281"/>
    <lineage>
        <taxon>Bacteria</taxon>
        <taxon>Bacillati</taxon>
        <taxon>Bacillota</taxon>
        <taxon>Clostridia</taxon>
        <taxon>Thermoanaerobacterales</taxon>
        <taxon>Thermoanaerobacterales Family IV. Incertae Sedis</taxon>
        <taxon>Mahella</taxon>
    </lineage>
</organism>
<comment type="subcellular location">
    <subcellularLocation>
        <location evidence="1">Cell membrane</location>
        <topology evidence="1">Multi-pass membrane protein</topology>
    </subcellularLocation>
</comment>
<feature type="transmembrane region" description="Helical" evidence="8">
    <location>
        <begin position="62"/>
        <end position="92"/>
    </location>
</feature>
<dbReference type="InterPro" id="IPR037294">
    <property type="entry name" value="ABC_BtuC-like"/>
</dbReference>
<protein>
    <submittedName>
        <fullName evidence="9">Transport system permease protein</fullName>
    </submittedName>
</protein>
<dbReference type="CDD" id="cd06550">
    <property type="entry name" value="TM_ABC_iron-siderophores_like"/>
    <property type="match status" value="1"/>
</dbReference>
<keyword evidence="5 8" id="KW-0812">Transmembrane</keyword>
<dbReference type="RefSeq" id="WP_013780383.1">
    <property type="nucleotide sequence ID" value="NC_015520.1"/>
</dbReference>
<dbReference type="Pfam" id="PF01032">
    <property type="entry name" value="FecCD"/>
    <property type="match status" value="1"/>
</dbReference>
<reference evidence="9 10" key="2">
    <citation type="journal article" date="2011" name="Stand. Genomic Sci.">
        <title>Complete genome sequence of Mahella australiensis type strain (50-1 BON).</title>
        <authorList>
            <person name="Sikorski J."/>
            <person name="Teshima H."/>
            <person name="Nolan M."/>
            <person name="Lucas S."/>
            <person name="Hammon N."/>
            <person name="Deshpande S."/>
            <person name="Cheng J.F."/>
            <person name="Pitluck S."/>
            <person name="Liolios K."/>
            <person name="Pagani I."/>
            <person name="Ivanova N."/>
            <person name="Huntemann M."/>
            <person name="Mavromatis K."/>
            <person name="Ovchinikova G."/>
            <person name="Pati A."/>
            <person name="Tapia R."/>
            <person name="Han C."/>
            <person name="Goodwin L."/>
            <person name="Chen A."/>
            <person name="Palaniappan K."/>
            <person name="Land M."/>
            <person name="Hauser L."/>
            <person name="Ngatchou-Djao O.D."/>
            <person name="Rohde M."/>
            <person name="Pukall R."/>
            <person name="Spring S."/>
            <person name="Abt B."/>
            <person name="Goker M."/>
            <person name="Detter J.C."/>
            <person name="Woyke T."/>
            <person name="Bristow J."/>
            <person name="Markowitz V."/>
            <person name="Hugenholtz P."/>
            <person name="Eisen J.A."/>
            <person name="Kyrpides N.C."/>
            <person name="Klenk H.P."/>
            <person name="Lapidus A."/>
        </authorList>
    </citation>
    <scope>NUCLEOTIDE SEQUENCE [LARGE SCALE GENOMIC DNA]</scope>
    <source>
        <strain evidence="10">DSM 15567 / CIP 107919 / 50-1 BON</strain>
    </source>
</reference>
<keyword evidence="4" id="KW-1003">Cell membrane</keyword>
<reference evidence="10" key="1">
    <citation type="submission" date="2010-11" db="EMBL/GenBank/DDBJ databases">
        <title>The complete genome of Mahella australiensis DSM 15567.</title>
        <authorList>
            <consortium name="US DOE Joint Genome Institute (JGI-PGF)"/>
            <person name="Lucas S."/>
            <person name="Copeland A."/>
            <person name="Lapidus A."/>
            <person name="Bruce D."/>
            <person name="Goodwin L."/>
            <person name="Pitluck S."/>
            <person name="Kyrpides N."/>
            <person name="Mavromatis K."/>
            <person name="Pagani I."/>
            <person name="Ivanova N."/>
            <person name="Teshima H."/>
            <person name="Brettin T."/>
            <person name="Detter J.C."/>
            <person name="Han C."/>
            <person name="Tapia R."/>
            <person name="Land M."/>
            <person name="Hauser L."/>
            <person name="Markowitz V."/>
            <person name="Cheng J.-F."/>
            <person name="Hugenholtz P."/>
            <person name="Woyke T."/>
            <person name="Wu D."/>
            <person name="Spring S."/>
            <person name="Pukall R."/>
            <person name="Steenblock K."/>
            <person name="Schneider S."/>
            <person name="Klenk H.-P."/>
            <person name="Eisen J.A."/>
        </authorList>
    </citation>
    <scope>NUCLEOTIDE SEQUENCE [LARGE SCALE GENOMIC DNA]</scope>
    <source>
        <strain evidence="10">DSM 15567 / CIP 107919 / 50-1 BON</strain>
    </source>
</reference>
<evidence type="ECO:0000256" key="2">
    <source>
        <dbReference type="ARBA" id="ARBA00007935"/>
    </source>
</evidence>
<accession>F4A150</accession>
<evidence type="ECO:0000256" key="5">
    <source>
        <dbReference type="ARBA" id="ARBA00022692"/>
    </source>
</evidence>
<evidence type="ECO:0000256" key="3">
    <source>
        <dbReference type="ARBA" id="ARBA00022448"/>
    </source>
</evidence>
<dbReference type="EMBL" id="CP002360">
    <property type="protein sequence ID" value="AEE95953.1"/>
    <property type="molecule type" value="Genomic_DNA"/>
</dbReference>
<dbReference type="PANTHER" id="PTHR30472">
    <property type="entry name" value="FERRIC ENTEROBACTIN TRANSPORT SYSTEM PERMEASE PROTEIN"/>
    <property type="match status" value="1"/>
</dbReference>
<evidence type="ECO:0000313" key="9">
    <source>
        <dbReference type="EMBL" id="AEE95953.1"/>
    </source>
</evidence>
<keyword evidence="7 8" id="KW-0472">Membrane</keyword>
<evidence type="ECO:0000256" key="4">
    <source>
        <dbReference type="ARBA" id="ARBA00022475"/>
    </source>
</evidence>
<dbReference type="AlphaFoldDB" id="F4A150"/>
<dbReference type="eggNOG" id="COG0609">
    <property type="taxonomic scope" value="Bacteria"/>
</dbReference>
<gene>
    <name evidence="9" type="ordered locus">Mahau_0754</name>
</gene>
<name>F4A150_MAHA5</name>
<dbReference type="FunFam" id="1.10.3470.10:FF:000001">
    <property type="entry name" value="Vitamin B12 ABC transporter permease BtuC"/>
    <property type="match status" value="1"/>
</dbReference>
<keyword evidence="10" id="KW-1185">Reference proteome</keyword>
<dbReference type="PANTHER" id="PTHR30472:SF25">
    <property type="entry name" value="ABC TRANSPORTER PERMEASE PROTEIN MJ0876-RELATED"/>
    <property type="match status" value="1"/>
</dbReference>
<dbReference type="KEGG" id="mas:Mahau_0754"/>
<evidence type="ECO:0000256" key="6">
    <source>
        <dbReference type="ARBA" id="ARBA00022989"/>
    </source>
</evidence>
<feature type="transmembrane region" description="Helical" evidence="8">
    <location>
        <begin position="320"/>
        <end position="341"/>
    </location>
</feature>
<keyword evidence="6 8" id="KW-1133">Transmembrane helix</keyword>
<dbReference type="Gene3D" id="1.10.3470.10">
    <property type="entry name" value="ABC transporter involved in vitamin B12 uptake, BtuC"/>
    <property type="match status" value="1"/>
</dbReference>
<dbReference type="GO" id="GO:0033214">
    <property type="term" value="P:siderophore-iron import into cell"/>
    <property type="evidence" value="ECO:0007669"/>
    <property type="project" value="TreeGrafter"/>
</dbReference>
<feature type="transmembrane region" description="Helical" evidence="8">
    <location>
        <begin position="253"/>
        <end position="282"/>
    </location>
</feature>
<feature type="transmembrane region" description="Helical" evidence="8">
    <location>
        <begin position="104"/>
        <end position="125"/>
    </location>
</feature>
<evidence type="ECO:0000256" key="1">
    <source>
        <dbReference type="ARBA" id="ARBA00004651"/>
    </source>
</evidence>
<comment type="similarity">
    <text evidence="2">Belongs to the binding-protein-dependent transport system permease family. FecCD subfamily.</text>
</comment>
<dbReference type="SUPFAM" id="SSF81345">
    <property type="entry name" value="ABC transporter involved in vitamin B12 uptake, BtuC"/>
    <property type="match status" value="1"/>
</dbReference>
<sequence length="350" mass="36720">MKNKGRLLFSAFMLAMVVILFLSILLAVSLGAADIAMADAFGVLIKPLPIVGRWVNASYDDAYYSIVWGIRLPRVLLAATVGMGLAVAGTAFQGLLQNPMADPYVLGVSSGASFGATISIVLGIGSGFMGLAGSTIAAFVGAVLTMAAVYTLGRAGRKSSMVTLLLAGIAVSSFLSAMVSFMMILNHDKLESIVLWTMGSFATASWASLYISFPIIFIGGVVLLSMSKEMNALLMGDETALHLGVDVNKIRKLLLVVGSLITASAVSVSGIIGFVGLIIPHVVRLFTGPDHRRLLPAATVSGAIFMIISDTLARTLMAPIEIPVGIITSLVGGPFFLYLLVRNRNAAYRG</sequence>
<feature type="transmembrane region" description="Helical" evidence="8">
    <location>
        <begin position="205"/>
        <end position="226"/>
    </location>
</feature>
<evidence type="ECO:0000256" key="7">
    <source>
        <dbReference type="ARBA" id="ARBA00023136"/>
    </source>
</evidence>
<dbReference type="Proteomes" id="UP000008457">
    <property type="component" value="Chromosome"/>
</dbReference>
<dbReference type="GO" id="GO:0005886">
    <property type="term" value="C:plasma membrane"/>
    <property type="evidence" value="ECO:0007669"/>
    <property type="project" value="UniProtKB-SubCell"/>
</dbReference>
<feature type="transmembrane region" description="Helical" evidence="8">
    <location>
        <begin position="131"/>
        <end position="152"/>
    </location>
</feature>
<keyword evidence="3" id="KW-0813">Transport</keyword>
<dbReference type="GO" id="GO:0022857">
    <property type="term" value="F:transmembrane transporter activity"/>
    <property type="evidence" value="ECO:0007669"/>
    <property type="project" value="InterPro"/>
</dbReference>
<proteinExistence type="inferred from homology"/>
<evidence type="ECO:0000256" key="8">
    <source>
        <dbReference type="SAM" id="Phobius"/>
    </source>
</evidence>
<dbReference type="InterPro" id="IPR000522">
    <property type="entry name" value="ABC_transptr_permease_BtuC"/>
</dbReference>
<feature type="transmembrane region" description="Helical" evidence="8">
    <location>
        <begin position="164"/>
        <end position="185"/>
    </location>
</feature>
<dbReference type="HOGENOM" id="CLU_013016_0_1_9"/>